<evidence type="ECO:0000256" key="2">
    <source>
        <dbReference type="ARBA" id="ARBA00012782"/>
    </source>
</evidence>
<evidence type="ECO:0000256" key="5">
    <source>
        <dbReference type="ARBA" id="ARBA00047720"/>
    </source>
</evidence>
<feature type="domain" description="Amidohydrolase-related" evidence="7">
    <location>
        <begin position="64"/>
        <end position="339"/>
    </location>
</feature>
<comment type="catalytic activity">
    <reaction evidence="5 6">
        <text>adenine + H2O + H(+) = hypoxanthine + NH4(+)</text>
        <dbReference type="Rhea" id="RHEA:23688"/>
        <dbReference type="ChEBI" id="CHEBI:15377"/>
        <dbReference type="ChEBI" id="CHEBI:15378"/>
        <dbReference type="ChEBI" id="CHEBI:16708"/>
        <dbReference type="ChEBI" id="CHEBI:17368"/>
        <dbReference type="ChEBI" id="CHEBI:28938"/>
        <dbReference type="EC" id="3.5.4.2"/>
    </reaction>
</comment>
<dbReference type="Pfam" id="PF01979">
    <property type="entry name" value="Amidohydro_1"/>
    <property type="match status" value="1"/>
</dbReference>
<dbReference type="Pfam" id="PF13382">
    <property type="entry name" value="Adenine_deam_C"/>
    <property type="match status" value="1"/>
</dbReference>
<dbReference type="EC" id="3.5.4.2" evidence="2 6"/>
<comment type="cofactor">
    <cofactor evidence="6">
        <name>Mn(2+)</name>
        <dbReference type="ChEBI" id="CHEBI:29035"/>
    </cofactor>
</comment>
<dbReference type="CDD" id="cd01295">
    <property type="entry name" value="AdeC"/>
    <property type="match status" value="1"/>
</dbReference>
<dbReference type="HAMAP" id="MF_01518">
    <property type="entry name" value="Adenine_deamin"/>
    <property type="match status" value="1"/>
</dbReference>
<feature type="domain" description="Adenine deaminase C-terminal" evidence="8">
    <location>
        <begin position="396"/>
        <end position="563"/>
    </location>
</feature>
<keyword evidence="4 6" id="KW-0464">Manganese</keyword>
<evidence type="ECO:0000259" key="7">
    <source>
        <dbReference type="Pfam" id="PF01979"/>
    </source>
</evidence>
<protein>
    <recommendedName>
        <fullName evidence="2 6">Adenine deaminase</fullName>
        <shortName evidence="6">Adenase</shortName>
        <shortName evidence="6">Adenine aminase</shortName>
        <ecNumber evidence="2 6">3.5.4.2</ecNumber>
    </recommendedName>
</protein>
<evidence type="ECO:0000256" key="1">
    <source>
        <dbReference type="ARBA" id="ARBA00006773"/>
    </source>
</evidence>
<dbReference type="GO" id="GO:0000034">
    <property type="term" value="F:adenine deaminase activity"/>
    <property type="evidence" value="ECO:0007669"/>
    <property type="project" value="UniProtKB-UniRule"/>
</dbReference>
<evidence type="ECO:0000259" key="8">
    <source>
        <dbReference type="Pfam" id="PF13382"/>
    </source>
</evidence>
<dbReference type="InterPro" id="IPR006679">
    <property type="entry name" value="Adenine_deam"/>
</dbReference>
<dbReference type="InterPro" id="IPR032466">
    <property type="entry name" value="Metal_Hydrolase"/>
</dbReference>
<dbReference type="InterPro" id="IPR026912">
    <property type="entry name" value="Adenine_deam_C"/>
</dbReference>
<gene>
    <name evidence="6 9" type="primary">ade</name>
    <name evidence="9" type="ORF">ENQ20_01145</name>
</gene>
<sequence length="572" mass="60640">MDRRRLLAVARGEEPADLVLRRGRVVNVFSGAVEETSIAFAGDRIAGLGDDYQARETIDLNGAYVAPGLIDAHVHIESSLCTPAQFARAVLPRGVTTVVIDPHEIANVAGMAGLRFMARTSAALPLSVVVMASSCVPATHMETNGAVLTAAELAQLLAEGTVHGLAEVMNFPGVVYGEAEVLAKIAAFEGRPRDGHAPGLTGKLLNAYVAAGIGSEHECTAVEEAQEKLARGLYILIREATNAHNLHALLPLVNEANSRRICFCTDDRIPGDLLDQGSIDFIVREAIRFGVPPITALRMATLNPVEWFGLHDRGAIAPGRRADLIVFDDLTTLQPRLVFTGGRLIAEDGALCVPIESAEPIPPEVGSAVHIRWEAVDLRIPAMGRRMRVIGSLPGQLVTEERILPAHIVDGYAVADPASDVLKMAVIDRHKASGAMGLGFIQGIGLRRGAMAGTVAHDHHNLVVIGADDVSMMAAARAVAEMGGGLAVVEGGHTLAALPLPVAGLMSDRPIEEVRTRYDALIAAAQALGSPLHDPFMAMSFMALEVIPKLKLTDQGLVDVERFAIVPLFVNA</sequence>
<dbReference type="Gene3D" id="2.30.40.10">
    <property type="entry name" value="Urease, subunit C, domain 1"/>
    <property type="match status" value="1"/>
</dbReference>
<dbReference type="AlphaFoldDB" id="A0A7C1FPA1"/>
<accession>A0A7C1FPA1</accession>
<evidence type="ECO:0000256" key="3">
    <source>
        <dbReference type="ARBA" id="ARBA00022801"/>
    </source>
</evidence>
<comment type="caution">
    <text evidence="9">The sequence shown here is derived from an EMBL/GenBank/DDBJ whole genome shotgun (WGS) entry which is preliminary data.</text>
</comment>
<evidence type="ECO:0000256" key="4">
    <source>
        <dbReference type="ARBA" id="ARBA00023211"/>
    </source>
</evidence>
<dbReference type="SUPFAM" id="SSF51338">
    <property type="entry name" value="Composite domain of metallo-dependent hydrolases"/>
    <property type="match status" value="1"/>
</dbReference>
<dbReference type="EMBL" id="DSMG01000011">
    <property type="protein sequence ID" value="HDX30080.1"/>
    <property type="molecule type" value="Genomic_DNA"/>
</dbReference>
<evidence type="ECO:0000256" key="6">
    <source>
        <dbReference type="HAMAP-Rule" id="MF_01518"/>
    </source>
</evidence>
<keyword evidence="3 6" id="KW-0378">Hydrolase</keyword>
<dbReference type="GO" id="GO:0006146">
    <property type="term" value="P:adenine catabolic process"/>
    <property type="evidence" value="ECO:0007669"/>
    <property type="project" value="InterPro"/>
</dbReference>
<dbReference type="InterPro" id="IPR011059">
    <property type="entry name" value="Metal-dep_hydrolase_composite"/>
</dbReference>
<dbReference type="PANTHER" id="PTHR11113:SF2">
    <property type="entry name" value="ADENINE DEAMINASE"/>
    <property type="match status" value="1"/>
</dbReference>
<evidence type="ECO:0000313" key="9">
    <source>
        <dbReference type="EMBL" id="HDX30080.1"/>
    </source>
</evidence>
<dbReference type="PANTHER" id="PTHR11113">
    <property type="entry name" value="N-ACETYLGLUCOSAMINE-6-PHOSPHATE DEACETYLASE"/>
    <property type="match status" value="1"/>
</dbReference>
<dbReference type="NCBIfam" id="TIGR01178">
    <property type="entry name" value="ade"/>
    <property type="match status" value="1"/>
</dbReference>
<reference evidence="9" key="1">
    <citation type="journal article" date="2020" name="mSystems">
        <title>Genome- and Community-Level Interaction Insights into Carbon Utilization and Element Cycling Functions of Hydrothermarchaeota in Hydrothermal Sediment.</title>
        <authorList>
            <person name="Zhou Z."/>
            <person name="Liu Y."/>
            <person name="Xu W."/>
            <person name="Pan J."/>
            <person name="Luo Z.H."/>
            <person name="Li M."/>
        </authorList>
    </citation>
    <scope>NUCLEOTIDE SEQUENCE [LARGE SCALE GENOMIC DNA]</scope>
    <source>
        <strain evidence="9">SpSt-289</strain>
    </source>
</reference>
<dbReference type="SUPFAM" id="SSF51556">
    <property type="entry name" value="Metallo-dependent hydrolases"/>
    <property type="match status" value="1"/>
</dbReference>
<organism evidence="9">
    <name type="scientific">Caldilinea aerophila</name>
    <dbReference type="NCBI Taxonomy" id="133453"/>
    <lineage>
        <taxon>Bacteria</taxon>
        <taxon>Bacillati</taxon>
        <taxon>Chloroflexota</taxon>
        <taxon>Caldilineae</taxon>
        <taxon>Caldilineales</taxon>
        <taxon>Caldilineaceae</taxon>
        <taxon>Caldilinea</taxon>
    </lineage>
</organism>
<name>A0A7C1FPA1_9CHLR</name>
<comment type="similarity">
    <text evidence="1 6">Belongs to the metallo-dependent hydrolases superfamily. Adenine deaminase family.</text>
</comment>
<dbReference type="Gene3D" id="3.20.20.140">
    <property type="entry name" value="Metal-dependent hydrolases"/>
    <property type="match status" value="1"/>
</dbReference>
<proteinExistence type="inferred from homology"/>
<dbReference type="InterPro" id="IPR006680">
    <property type="entry name" value="Amidohydro-rel"/>
</dbReference>